<reference evidence="2" key="2">
    <citation type="submission" date="2025-09" db="UniProtKB">
        <authorList>
            <consortium name="Ensembl"/>
        </authorList>
    </citation>
    <scope>IDENTIFICATION</scope>
</reference>
<feature type="transmembrane region" description="Helical" evidence="1">
    <location>
        <begin position="86"/>
        <end position="107"/>
    </location>
</feature>
<dbReference type="Proteomes" id="UP000694416">
    <property type="component" value="Unplaced"/>
</dbReference>
<evidence type="ECO:0000256" key="1">
    <source>
        <dbReference type="SAM" id="Phobius"/>
    </source>
</evidence>
<organism evidence="2 3">
    <name type="scientific">Piliocolobus tephrosceles</name>
    <name type="common">Ugandan red Colobus</name>
    <dbReference type="NCBI Taxonomy" id="591936"/>
    <lineage>
        <taxon>Eukaryota</taxon>
        <taxon>Metazoa</taxon>
        <taxon>Chordata</taxon>
        <taxon>Craniata</taxon>
        <taxon>Vertebrata</taxon>
        <taxon>Euteleostomi</taxon>
        <taxon>Mammalia</taxon>
        <taxon>Eutheria</taxon>
        <taxon>Euarchontoglires</taxon>
        <taxon>Primates</taxon>
        <taxon>Haplorrhini</taxon>
        <taxon>Catarrhini</taxon>
        <taxon>Cercopithecidae</taxon>
        <taxon>Colobinae</taxon>
        <taxon>Piliocolobus</taxon>
    </lineage>
</organism>
<dbReference type="Ensembl" id="ENSPTET00000044405.1">
    <property type="protein sequence ID" value="ENSPTEP00000032282.1"/>
    <property type="gene ID" value="ENSPTEG00000031054.1"/>
</dbReference>
<keyword evidence="1" id="KW-1133">Transmembrane helix</keyword>
<sequence>MLYSFIHMKGFSLHLTEFAEPFQVLSDEFLFALQYLSNWDSTLLLLSYLLYLLIYHKSHSFAELVFFLHHYISFLVLLRADVQHFYLSFLSELGAVCSSAATITLPLTEHSGKFPDICVCVCTYIYIYIYFFFFDRVFL</sequence>
<dbReference type="AlphaFoldDB" id="A0A8C9I7W7"/>
<protein>
    <submittedName>
        <fullName evidence="2">Uncharacterized protein</fullName>
    </submittedName>
</protein>
<proteinExistence type="predicted"/>
<evidence type="ECO:0000313" key="2">
    <source>
        <dbReference type="Ensembl" id="ENSPTEP00000032282.1"/>
    </source>
</evidence>
<feature type="transmembrane region" description="Helical" evidence="1">
    <location>
        <begin position="61"/>
        <end position="80"/>
    </location>
</feature>
<keyword evidence="1" id="KW-0472">Membrane</keyword>
<name>A0A8C9I7W7_9PRIM</name>
<accession>A0A8C9I7W7</accession>
<keyword evidence="3" id="KW-1185">Reference proteome</keyword>
<evidence type="ECO:0000313" key="3">
    <source>
        <dbReference type="Proteomes" id="UP000694416"/>
    </source>
</evidence>
<reference evidence="2" key="1">
    <citation type="submission" date="2025-08" db="UniProtKB">
        <authorList>
            <consortium name="Ensembl"/>
        </authorList>
    </citation>
    <scope>IDENTIFICATION</scope>
</reference>
<feature type="transmembrane region" description="Helical" evidence="1">
    <location>
        <begin position="114"/>
        <end position="133"/>
    </location>
</feature>
<keyword evidence="1" id="KW-0812">Transmembrane</keyword>